<dbReference type="AlphaFoldDB" id="A0A5S9IR14"/>
<dbReference type="RefSeq" id="WP_151970221.1">
    <property type="nucleotide sequence ID" value="NZ_AP019860.1"/>
</dbReference>
<evidence type="ECO:0000313" key="3">
    <source>
        <dbReference type="Proteomes" id="UP000326354"/>
    </source>
</evidence>
<sequence length="306" mass="34975">MNKYTFQVVLQLTIFLSLLLATPLVADGEKSILERLEMLEKEVKKLEKQNKDQQKQIADLSAREGVAFKRYSIQNGEEQAIMLGEGFFMIYWSGDPNSIYAFGLRSGNGKTTLISHSNHFTVNSDRLGKNKGTNGKINLYTDSDGSRDYCLLVENKFGRHLDLRCSIFGTLPHKNYKETSKLFAGNAHEKTINNKERQEVYNASFDFSDRPGTPPSNWEIEFEVEYSFENKNGTNLQQYWSLSVDGAAKKELLVEFPPPRGPYTKTATVKWSIPYQKKLNVSLHHYVISGLFETKVTRGNVRIIHR</sequence>
<reference evidence="2 3" key="1">
    <citation type="submission" date="2019-08" db="EMBL/GenBank/DDBJ databases">
        <title>Complete genome sequence of Candidatus Uab amorphum.</title>
        <authorList>
            <person name="Shiratori T."/>
            <person name="Suzuki S."/>
            <person name="Kakizawa Y."/>
            <person name="Ishida K."/>
        </authorList>
    </citation>
    <scope>NUCLEOTIDE SEQUENCE [LARGE SCALE GENOMIC DNA]</scope>
    <source>
        <strain evidence="2 3">SRT547</strain>
    </source>
</reference>
<evidence type="ECO:0000313" key="2">
    <source>
        <dbReference type="EMBL" id="BBM86147.1"/>
    </source>
</evidence>
<accession>A0A5S9IR14</accession>
<evidence type="ECO:0000256" key="1">
    <source>
        <dbReference type="SAM" id="Coils"/>
    </source>
</evidence>
<dbReference type="KEGG" id="uam:UABAM_04533"/>
<organism evidence="2 3">
    <name type="scientific">Uabimicrobium amorphum</name>
    <dbReference type="NCBI Taxonomy" id="2596890"/>
    <lineage>
        <taxon>Bacteria</taxon>
        <taxon>Pseudomonadati</taxon>
        <taxon>Planctomycetota</taxon>
        <taxon>Candidatus Uabimicrobiia</taxon>
        <taxon>Candidatus Uabimicrobiales</taxon>
        <taxon>Candidatus Uabimicrobiaceae</taxon>
        <taxon>Candidatus Uabimicrobium</taxon>
    </lineage>
</organism>
<keyword evidence="1" id="KW-0175">Coiled coil</keyword>
<protein>
    <submittedName>
        <fullName evidence="2">Uncharacterized protein</fullName>
    </submittedName>
</protein>
<dbReference type="EMBL" id="AP019860">
    <property type="protein sequence ID" value="BBM86147.1"/>
    <property type="molecule type" value="Genomic_DNA"/>
</dbReference>
<gene>
    <name evidence="2" type="ORF">UABAM_04533</name>
</gene>
<proteinExistence type="predicted"/>
<feature type="coiled-coil region" evidence="1">
    <location>
        <begin position="29"/>
        <end position="63"/>
    </location>
</feature>
<keyword evidence="3" id="KW-1185">Reference proteome</keyword>
<dbReference type="Proteomes" id="UP000326354">
    <property type="component" value="Chromosome"/>
</dbReference>
<name>A0A5S9IR14_UABAM</name>